<sequence>MNGLENVISPITKFEESDIPGLVELSSSVGWDYDQNEINTIMLSGNVYGHKNKDGRIVSSAAIIPYGVKLASIGMVIVSQEYRGLGLGRKATQKCLESIPDHMPAMLIATEDGKPMYEKMGFHSTDCVHKYLCSTYRFTPSSRNIVAHIQPMHIEDFPQVIKIDKDAFGVERGAFLRHRYNQAKEAVVVKSPDGQVVGYGLSILGPINLIVGPIVAPNADIAFAIVNQLAKQHSGKVRIDVPSDNERFMSYLEACGFVKANQPPIMITKANHLPARNKTLFGIAAQIFG</sequence>
<dbReference type="InterPro" id="IPR000182">
    <property type="entry name" value="GNAT_dom"/>
</dbReference>
<dbReference type="STRING" id="1042163.BRLA_c021990"/>
<proteinExistence type="predicted"/>
<protein>
    <submittedName>
        <fullName evidence="2">Putative acyltransferase</fullName>
    </submittedName>
</protein>
<dbReference type="Proteomes" id="UP000005850">
    <property type="component" value="Chromosome"/>
</dbReference>
<dbReference type="GO" id="GO:0016747">
    <property type="term" value="F:acyltransferase activity, transferring groups other than amino-acyl groups"/>
    <property type="evidence" value="ECO:0007669"/>
    <property type="project" value="InterPro"/>
</dbReference>
<dbReference type="AlphaFoldDB" id="A0A075RAD8"/>
<organism evidence="2 3">
    <name type="scientific">Brevibacillus laterosporus LMG 15441</name>
    <dbReference type="NCBI Taxonomy" id="1042163"/>
    <lineage>
        <taxon>Bacteria</taxon>
        <taxon>Bacillati</taxon>
        <taxon>Bacillota</taxon>
        <taxon>Bacilli</taxon>
        <taxon>Bacillales</taxon>
        <taxon>Paenibacillaceae</taxon>
        <taxon>Brevibacillus</taxon>
    </lineage>
</organism>
<dbReference type="InterPro" id="IPR016181">
    <property type="entry name" value="Acyl_CoA_acyltransferase"/>
</dbReference>
<evidence type="ECO:0000259" key="1">
    <source>
        <dbReference type="PROSITE" id="PS51186"/>
    </source>
</evidence>
<name>A0A075RAD8_BRELA</name>
<accession>A0A075RAD8</accession>
<dbReference type="RefSeq" id="WP_003337386.1">
    <property type="nucleotide sequence ID" value="NZ_CP007806.1"/>
</dbReference>
<feature type="domain" description="N-acetyltransferase" evidence="1">
    <location>
        <begin position="9"/>
        <end position="143"/>
    </location>
</feature>
<keyword evidence="2" id="KW-0012">Acyltransferase</keyword>
<evidence type="ECO:0000313" key="3">
    <source>
        <dbReference type="Proteomes" id="UP000005850"/>
    </source>
</evidence>
<dbReference type="EMBL" id="CP007806">
    <property type="protein sequence ID" value="AIG26520.1"/>
    <property type="molecule type" value="Genomic_DNA"/>
</dbReference>
<dbReference type="SUPFAM" id="SSF55729">
    <property type="entry name" value="Acyl-CoA N-acyltransferases (Nat)"/>
    <property type="match status" value="1"/>
</dbReference>
<dbReference type="InterPro" id="IPR052729">
    <property type="entry name" value="Acyl/Acetyltrans_Enzymes"/>
</dbReference>
<reference evidence="2 3" key="1">
    <citation type="journal article" date="2011" name="J. Bacteriol.">
        <title>Genome sequence of Brevibacillus laterosporus LMG 15441, a pathogen of invertebrates.</title>
        <authorList>
            <person name="Djukic M."/>
            <person name="Poehlein A."/>
            <person name="Thurmer A."/>
            <person name="Daniel R."/>
        </authorList>
    </citation>
    <scope>NUCLEOTIDE SEQUENCE [LARGE SCALE GENOMIC DNA]</scope>
    <source>
        <strain evidence="2 3">LMG 15441</strain>
    </source>
</reference>
<dbReference type="Gene3D" id="3.40.630.90">
    <property type="match status" value="1"/>
</dbReference>
<dbReference type="KEGG" id="blr:BRLA_c021990"/>
<keyword evidence="2" id="KW-0808">Transferase</keyword>
<dbReference type="CDD" id="cd04301">
    <property type="entry name" value="NAT_SF"/>
    <property type="match status" value="1"/>
</dbReference>
<dbReference type="InterPro" id="IPR041496">
    <property type="entry name" value="YitH/HolE_GNAT"/>
</dbReference>
<dbReference type="HOGENOM" id="CLU_063450_2_0_9"/>
<dbReference type="Pfam" id="PF18014">
    <property type="entry name" value="Acetyltransf_18"/>
    <property type="match status" value="1"/>
</dbReference>
<dbReference type="PANTHER" id="PTHR47237:SF2">
    <property type="entry name" value="BLL4206 PROTEIN"/>
    <property type="match status" value="1"/>
</dbReference>
<gene>
    <name evidence="2" type="ORF">BRLA_c021990</name>
</gene>
<dbReference type="Gene3D" id="3.40.630.30">
    <property type="match status" value="1"/>
</dbReference>
<evidence type="ECO:0000313" key="2">
    <source>
        <dbReference type="EMBL" id="AIG26520.1"/>
    </source>
</evidence>
<dbReference type="Pfam" id="PF13673">
    <property type="entry name" value="Acetyltransf_10"/>
    <property type="match status" value="1"/>
</dbReference>
<dbReference type="PROSITE" id="PS51186">
    <property type="entry name" value="GNAT"/>
    <property type="match status" value="1"/>
</dbReference>
<dbReference type="eggNOG" id="COG0456">
    <property type="taxonomic scope" value="Bacteria"/>
</dbReference>
<dbReference type="PANTHER" id="PTHR47237">
    <property type="entry name" value="SLL0310 PROTEIN"/>
    <property type="match status" value="1"/>
</dbReference>
<keyword evidence="3" id="KW-1185">Reference proteome</keyword>